<sequence>MKDEFFSNYSVKIQSVLGGRQWKDVLELAKAIEAIWLKGQRLYLCGNGGSAANAIHLANDFLYGVGGGAEAGIRVEALSA</sequence>
<accession>A0A382N107</accession>
<reference evidence="2" key="1">
    <citation type="submission" date="2018-05" db="EMBL/GenBank/DDBJ databases">
        <authorList>
            <person name="Lanie J.A."/>
            <person name="Ng W.-L."/>
            <person name="Kazmierczak K.M."/>
            <person name="Andrzejewski T.M."/>
            <person name="Davidsen T.M."/>
            <person name="Wayne K.J."/>
            <person name="Tettelin H."/>
            <person name="Glass J.I."/>
            <person name="Rusch D."/>
            <person name="Podicherti R."/>
            <person name="Tsui H.-C.T."/>
            <person name="Winkler M.E."/>
        </authorList>
    </citation>
    <scope>NUCLEOTIDE SEQUENCE</scope>
</reference>
<dbReference type="Pfam" id="PF13580">
    <property type="entry name" value="SIS_2"/>
    <property type="match status" value="1"/>
</dbReference>
<dbReference type="GO" id="GO:0097367">
    <property type="term" value="F:carbohydrate derivative binding"/>
    <property type="evidence" value="ECO:0007669"/>
    <property type="project" value="InterPro"/>
</dbReference>
<dbReference type="AlphaFoldDB" id="A0A382N107"/>
<feature type="domain" description="SIS" evidence="1">
    <location>
        <begin position="9"/>
        <end position="61"/>
    </location>
</feature>
<organism evidence="2">
    <name type="scientific">marine metagenome</name>
    <dbReference type="NCBI Taxonomy" id="408172"/>
    <lineage>
        <taxon>unclassified sequences</taxon>
        <taxon>metagenomes</taxon>
        <taxon>ecological metagenomes</taxon>
    </lineage>
</organism>
<dbReference type="Gene3D" id="3.40.50.10490">
    <property type="entry name" value="Glucose-6-phosphate isomerase like protein, domain 1"/>
    <property type="match status" value="1"/>
</dbReference>
<dbReference type="InterPro" id="IPR001347">
    <property type="entry name" value="SIS_dom"/>
</dbReference>
<gene>
    <name evidence="2" type="ORF">METZ01_LOCUS306095</name>
</gene>
<evidence type="ECO:0000259" key="1">
    <source>
        <dbReference type="Pfam" id="PF13580"/>
    </source>
</evidence>
<feature type="non-terminal residue" evidence="2">
    <location>
        <position position="80"/>
    </location>
</feature>
<name>A0A382N107_9ZZZZ</name>
<dbReference type="InterPro" id="IPR046348">
    <property type="entry name" value="SIS_dom_sf"/>
</dbReference>
<proteinExistence type="predicted"/>
<dbReference type="EMBL" id="UINC01096396">
    <property type="protein sequence ID" value="SVC53241.1"/>
    <property type="molecule type" value="Genomic_DNA"/>
</dbReference>
<dbReference type="GO" id="GO:1901135">
    <property type="term" value="P:carbohydrate derivative metabolic process"/>
    <property type="evidence" value="ECO:0007669"/>
    <property type="project" value="InterPro"/>
</dbReference>
<evidence type="ECO:0000313" key="2">
    <source>
        <dbReference type="EMBL" id="SVC53241.1"/>
    </source>
</evidence>
<dbReference type="SUPFAM" id="SSF53697">
    <property type="entry name" value="SIS domain"/>
    <property type="match status" value="1"/>
</dbReference>
<protein>
    <recommendedName>
        <fullName evidence="1">SIS domain-containing protein</fullName>
    </recommendedName>
</protein>